<name>A0AAE0YJE9_9GAST</name>
<evidence type="ECO:0000313" key="2">
    <source>
        <dbReference type="Proteomes" id="UP001283361"/>
    </source>
</evidence>
<sequence length="180" mass="20089">MVELHYRTFNGVSLSSGGHWSLVTSLGPCTPGSSWSRGRVGEIQAQLGEADMNSGTEAKVMLRLELSPTWPLSAALQVSSLVFSTTENRFVEELTLRLWRDDEIFEQGKLASNPINQPDRVYLKGPKQELCPKEELSSFRKVFTSMRRSDALLSVKDHKQTDLSSGSLKHPQPIGIFIVR</sequence>
<gene>
    <name evidence="1" type="ORF">RRG08_047471</name>
</gene>
<dbReference type="AlphaFoldDB" id="A0AAE0YJE9"/>
<evidence type="ECO:0000313" key="1">
    <source>
        <dbReference type="EMBL" id="KAK3748080.1"/>
    </source>
</evidence>
<organism evidence="1 2">
    <name type="scientific">Elysia crispata</name>
    <name type="common">lettuce slug</name>
    <dbReference type="NCBI Taxonomy" id="231223"/>
    <lineage>
        <taxon>Eukaryota</taxon>
        <taxon>Metazoa</taxon>
        <taxon>Spiralia</taxon>
        <taxon>Lophotrochozoa</taxon>
        <taxon>Mollusca</taxon>
        <taxon>Gastropoda</taxon>
        <taxon>Heterobranchia</taxon>
        <taxon>Euthyneura</taxon>
        <taxon>Panpulmonata</taxon>
        <taxon>Sacoglossa</taxon>
        <taxon>Placobranchoidea</taxon>
        <taxon>Plakobranchidae</taxon>
        <taxon>Elysia</taxon>
    </lineage>
</organism>
<dbReference type="EMBL" id="JAWDGP010006054">
    <property type="protein sequence ID" value="KAK3748080.1"/>
    <property type="molecule type" value="Genomic_DNA"/>
</dbReference>
<protein>
    <submittedName>
        <fullName evidence="1">Uncharacterized protein</fullName>
    </submittedName>
</protein>
<accession>A0AAE0YJE9</accession>
<comment type="caution">
    <text evidence="1">The sequence shown here is derived from an EMBL/GenBank/DDBJ whole genome shotgun (WGS) entry which is preliminary data.</text>
</comment>
<proteinExistence type="predicted"/>
<reference evidence="1" key="1">
    <citation type="journal article" date="2023" name="G3 (Bethesda)">
        <title>A reference genome for the long-term kleptoplast-retaining sea slug Elysia crispata morphotype clarki.</title>
        <authorList>
            <person name="Eastman K.E."/>
            <person name="Pendleton A.L."/>
            <person name="Shaikh M.A."/>
            <person name="Suttiyut T."/>
            <person name="Ogas R."/>
            <person name="Tomko P."/>
            <person name="Gavelis G."/>
            <person name="Widhalm J.R."/>
            <person name="Wisecaver J.H."/>
        </authorList>
    </citation>
    <scope>NUCLEOTIDE SEQUENCE</scope>
    <source>
        <strain evidence="1">ECLA1</strain>
    </source>
</reference>
<keyword evidence="2" id="KW-1185">Reference proteome</keyword>
<dbReference type="Proteomes" id="UP001283361">
    <property type="component" value="Unassembled WGS sequence"/>
</dbReference>